<organism evidence="1 2">
    <name type="scientific">Corynebacterium simulans</name>
    <dbReference type="NCBI Taxonomy" id="146827"/>
    <lineage>
        <taxon>Bacteria</taxon>
        <taxon>Bacillati</taxon>
        <taxon>Actinomycetota</taxon>
        <taxon>Actinomycetes</taxon>
        <taxon>Mycobacteriales</taxon>
        <taxon>Corynebacteriaceae</taxon>
        <taxon>Corynebacterium</taxon>
    </lineage>
</organism>
<protein>
    <submittedName>
        <fullName evidence="1">Uncharacterized protein</fullName>
    </submittedName>
</protein>
<dbReference type="Proteomes" id="UP000070339">
    <property type="component" value="Unassembled WGS sequence"/>
</dbReference>
<evidence type="ECO:0000313" key="2">
    <source>
        <dbReference type="Proteomes" id="UP000070339"/>
    </source>
</evidence>
<comment type="caution">
    <text evidence="1">The sequence shown here is derived from an EMBL/GenBank/DDBJ whole genome shotgun (WGS) entry which is preliminary data.</text>
</comment>
<gene>
    <name evidence="1" type="ORF">WM41_2276</name>
</gene>
<proteinExistence type="predicted"/>
<accession>A0ABR5V6J1</accession>
<dbReference type="EMBL" id="LTEB01000041">
    <property type="protein sequence ID" value="KXU17037.1"/>
    <property type="molecule type" value="Genomic_DNA"/>
</dbReference>
<sequence length="42" mass="4538">MGVGYGNTSACAEKSHVDGLPCFGGGKYLRVRGEEYRDENTL</sequence>
<evidence type="ECO:0000313" key="1">
    <source>
        <dbReference type="EMBL" id="KXU17037.1"/>
    </source>
</evidence>
<reference evidence="1 2" key="1">
    <citation type="journal article" date="2016" name="Int. J. Syst. Evol. Microbiol.">
        <title>Resolving the Complexity of Human Skin Metagenomes Using Single-Molecule Sequencing.</title>
        <authorList>
            <consortium name="NISC Comparative Sequencing Program"/>
            <person name="Tsai Y.C."/>
            <person name="Conlan S."/>
            <person name="Deming C."/>
            <person name="Segre J.A."/>
            <person name="Kong H.H."/>
            <person name="Korlach J."/>
            <person name="Oh J."/>
        </authorList>
    </citation>
    <scope>NUCLEOTIDE SEQUENCE [LARGE SCALE GENOMIC DNA]</scope>
    <source>
        <strain evidence="1 2">1B08</strain>
    </source>
</reference>
<name>A0ABR5V6J1_9CORY</name>
<keyword evidence="2" id="KW-1185">Reference proteome</keyword>